<gene>
    <name evidence="8" type="ORF">FHS55_004631</name>
</gene>
<dbReference type="InterPro" id="IPR036390">
    <property type="entry name" value="WH_DNA-bd_sf"/>
</dbReference>
<evidence type="ECO:0000256" key="4">
    <source>
        <dbReference type="ARBA" id="ARBA00023125"/>
    </source>
</evidence>
<dbReference type="SMART" id="SM00347">
    <property type="entry name" value="HTH_MARR"/>
    <property type="match status" value="1"/>
</dbReference>
<dbReference type="InterPro" id="IPR055166">
    <property type="entry name" value="Transc_reg_Sar_Rot_HTH"/>
</dbReference>
<comment type="caution">
    <text evidence="8">The sequence shown here is derived from an EMBL/GenBank/DDBJ whole genome shotgun (WGS) entry which is preliminary data.</text>
</comment>
<proteinExistence type="predicted"/>
<evidence type="ECO:0000313" key="8">
    <source>
        <dbReference type="EMBL" id="MBB3773982.1"/>
    </source>
</evidence>
<dbReference type="FunFam" id="1.10.10.10:FF:000163">
    <property type="entry name" value="MarR family transcriptional regulator"/>
    <property type="match status" value="1"/>
</dbReference>
<name>A0A839ZHF3_9HYPH</name>
<accession>A0A839ZHF3</accession>
<dbReference type="RefSeq" id="WP_281379782.1">
    <property type="nucleotide sequence ID" value="NZ_JACICD010000018.1"/>
</dbReference>
<dbReference type="Gene3D" id="1.10.10.10">
    <property type="entry name" value="Winged helix-like DNA-binding domain superfamily/Winged helix DNA-binding domain"/>
    <property type="match status" value="1"/>
</dbReference>
<keyword evidence="3" id="KW-0805">Transcription regulation</keyword>
<evidence type="ECO:0000256" key="3">
    <source>
        <dbReference type="ARBA" id="ARBA00023015"/>
    </source>
</evidence>
<feature type="region of interest" description="Disordered" evidence="6">
    <location>
        <begin position="205"/>
        <end position="224"/>
    </location>
</feature>
<keyword evidence="9" id="KW-1185">Reference proteome</keyword>
<evidence type="ECO:0000256" key="5">
    <source>
        <dbReference type="ARBA" id="ARBA00023163"/>
    </source>
</evidence>
<dbReference type="PANTHER" id="PTHR33164:SF5">
    <property type="entry name" value="ORGANIC HYDROPEROXIDE RESISTANCE TRANSCRIPTIONAL REGULATOR"/>
    <property type="match status" value="1"/>
</dbReference>
<evidence type="ECO:0000256" key="2">
    <source>
        <dbReference type="ARBA" id="ARBA00022490"/>
    </source>
</evidence>
<dbReference type="InterPro" id="IPR000835">
    <property type="entry name" value="HTH_MarR-typ"/>
</dbReference>
<keyword evidence="5" id="KW-0804">Transcription</keyword>
<protein>
    <submittedName>
        <fullName evidence="8">DNA-binding MarR family transcriptional regulator</fullName>
    </submittedName>
</protein>
<dbReference type="GO" id="GO:0003700">
    <property type="term" value="F:DNA-binding transcription factor activity"/>
    <property type="evidence" value="ECO:0007669"/>
    <property type="project" value="InterPro"/>
</dbReference>
<dbReference type="PANTHER" id="PTHR33164">
    <property type="entry name" value="TRANSCRIPTIONAL REGULATOR, MARR FAMILY"/>
    <property type="match status" value="1"/>
</dbReference>
<evidence type="ECO:0000313" key="9">
    <source>
        <dbReference type="Proteomes" id="UP000533469"/>
    </source>
</evidence>
<dbReference type="InterPro" id="IPR036388">
    <property type="entry name" value="WH-like_DNA-bd_sf"/>
</dbReference>
<dbReference type="Proteomes" id="UP000533469">
    <property type="component" value="Unassembled WGS sequence"/>
</dbReference>
<dbReference type="PROSITE" id="PS50995">
    <property type="entry name" value="HTH_MARR_2"/>
    <property type="match status" value="1"/>
</dbReference>
<dbReference type="Pfam" id="PF22381">
    <property type="entry name" value="Staph_reg_Sar_Rot"/>
    <property type="match status" value="1"/>
</dbReference>
<evidence type="ECO:0000256" key="6">
    <source>
        <dbReference type="SAM" id="MobiDB-lite"/>
    </source>
</evidence>
<organism evidence="8 9">
    <name type="scientific">Ancylobacter tetraedralis</name>
    <dbReference type="NCBI Taxonomy" id="217068"/>
    <lineage>
        <taxon>Bacteria</taxon>
        <taxon>Pseudomonadati</taxon>
        <taxon>Pseudomonadota</taxon>
        <taxon>Alphaproteobacteria</taxon>
        <taxon>Hyphomicrobiales</taxon>
        <taxon>Xanthobacteraceae</taxon>
        <taxon>Ancylobacter</taxon>
    </lineage>
</organism>
<dbReference type="GO" id="GO:0005737">
    <property type="term" value="C:cytoplasm"/>
    <property type="evidence" value="ECO:0007669"/>
    <property type="project" value="UniProtKB-SubCell"/>
</dbReference>
<keyword evidence="2" id="KW-0963">Cytoplasm</keyword>
<dbReference type="GO" id="GO:0006950">
    <property type="term" value="P:response to stress"/>
    <property type="evidence" value="ECO:0007669"/>
    <property type="project" value="TreeGrafter"/>
</dbReference>
<evidence type="ECO:0000259" key="7">
    <source>
        <dbReference type="PROSITE" id="PS50995"/>
    </source>
</evidence>
<evidence type="ECO:0000256" key="1">
    <source>
        <dbReference type="ARBA" id="ARBA00004496"/>
    </source>
</evidence>
<dbReference type="SUPFAM" id="SSF46785">
    <property type="entry name" value="Winged helix' DNA-binding domain"/>
    <property type="match status" value="1"/>
</dbReference>
<comment type="subcellular location">
    <subcellularLocation>
        <location evidence="1">Cytoplasm</location>
    </subcellularLocation>
</comment>
<feature type="domain" description="HTH marR-type" evidence="7">
    <location>
        <begin position="72"/>
        <end position="202"/>
    </location>
</feature>
<keyword evidence="4 8" id="KW-0238">DNA-binding</keyword>
<reference evidence="8 9" key="1">
    <citation type="submission" date="2020-08" db="EMBL/GenBank/DDBJ databases">
        <title>Genomic Encyclopedia of Type Strains, Phase IV (KMG-IV): sequencing the most valuable type-strain genomes for metagenomic binning, comparative biology and taxonomic classification.</title>
        <authorList>
            <person name="Goeker M."/>
        </authorList>
    </citation>
    <scope>NUCLEOTIDE SEQUENCE [LARGE SCALE GENOMIC DNA]</scope>
    <source>
        <strain evidence="8 9">DSM 5895</strain>
    </source>
</reference>
<dbReference type="AlphaFoldDB" id="A0A839ZHF3"/>
<dbReference type="EMBL" id="JACICD010000018">
    <property type="protein sequence ID" value="MBB3773982.1"/>
    <property type="molecule type" value="Genomic_DNA"/>
</dbReference>
<sequence>MANTPSNGASCARRENARQIIVRDIKWVKEAPSLVQRKLIAQTIAWRRHGTSYEGDKPEPAMNPSEGPLRPEDLFCFAVYSTAHAVMRRYRPLLDALGLTYPQYLVMLVLWAEQQETVGGLADRLLLDSSTITPLLKRLESQGLIHRRRNPANERQLIVSLTEAGRALQEKAAEIPAAILCASGTTIPQLSRLRDEMVQIRAAFSASLGPDVPPQEGPEGGERG</sequence>
<dbReference type="InterPro" id="IPR039422">
    <property type="entry name" value="MarR/SlyA-like"/>
</dbReference>
<dbReference type="GO" id="GO:0003677">
    <property type="term" value="F:DNA binding"/>
    <property type="evidence" value="ECO:0007669"/>
    <property type="project" value="UniProtKB-KW"/>
</dbReference>